<protein>
    <recommendedName>
        <fullName evidence="11">Transcriptional regulator WhiB</fullName>
    </recommendedName>
</protein>
<keyword evidence="6 11" id="KW-0411">Iron-sulfur</keyword>
<evidence type="ECO:0000256" key="7">
    <source>
        <dbReference type="ARBA" id="ARBA00023015"/>
    </source>
</evidence>
<feature type="binding site" evidence="11">
    <location>
        <position position="52"/>
    </location>
    <ligand>
        <name>[4Fe-4S] cluster</name>
        <dbReference type="ChEBI" id="CHEBI:49883"/>
    </ligand>
</feature>
<keyword evidence="9 11" id="KW-1015">Disulfide bond</keyword>
<dbReference type="Pfam" id="PF02467">
    <property type="entry name" value="Whib"/>
    <property type="match status" value="1"/>
</dbReference>
<keyword evidence="7 11" id="KW-0805">Transcription regulation</keyword>
<evidence type="ECO:0000313" key="14">
    <source>
        <dbReference type="Proteomes" id="UP001551011"/>
    </source>
</evidence>
<dbReference type="HAMAP" id="MF_01479">
    <property type="entry name" value="WhiB"/>
    <property type="match status" value="1"/>
</dbReference>
<evidence type="ECO:0000256" key="11">
    <source>
        <dbReference type="HAMAP-Rule" id="MF_01479"/>
    </source>
</evidence>
<dbReference type="EMBL" id="JBFAEG010000036">
    <property type="protein sequence ID" value="MEU5712470.1"/>
    <property type="molecule type" value="Genomic_DNA"/>
</dbReference>
<evidence type="ECO:0000256" key="1">
    <source>
        <dbReference type="ARBA" id="ARBA00004496"/>
    </source>
</evidence>
<keyword evidence="3 11" id="KW-0004">4Fe-4S</keyword>
<reference evidence="13 14" key="1">
    <citation type="submission" date="2024-06" db="EMBL/GenBank/DDBJ databases">
        <title>The Natural Products Discovery Center: Release of the First 8490 Sequenced Strains for Exploring Actinobacteria Biosynthetic Diversity.</title>
        <authorList>
            <person name="Kalkreuter E."/>
            <person name="Kautsar S.A."/>
            <person name="Yang D."/>
            <person name="Bader C.D."/>
            <person name="Teijaro C.N."/>
            <person name="Fluegel L."/>
            <person name="Davis C.M."/>
            <person name="Simpson J.R."/>
            <person name="Lauterbach L."/>
            <person name="Steele A.D."/>
            <person name="Gui C."/>
            <person name="Meng S."/>
            <person name="Li G."/>
            <person name="Viehrig K."/>
            <person name="Ye F."/>
            <person name="Su P."/>
            <person name="Kiefer A.F."/>
            <person name="Nichols A."/>
            <person name="Cepeda A.J."/>
            <person name="Yan W."/>
            <person name="Fan B."/>
            <person name="Jiang Y."/>
            <person name="Adhikari A."/>
            <person name="Zheng C.-J."/>
            <person name="Schuster L."/>
            <person name="Cowan T.M."/>
            <person name="Smanski M.J."/>
            <person name="Chevrette M.G."/>
            <person name="De Carvalho L.P.S."/>
            <person name="Shen B."/>
        </authorList>
    </citation>
    <scope>NUCLEOTIDE SEQUENCE [LARGE SCALE GENOMIC DNA]</scope>
    <source>
        <strain evidence="13 14">NPDC020594</strain>
    </source>
</reference>
<accession>A0ABV3AL23</accession>
<keyword evidence="14" id="KW-1185">Reference proteome</keyword>
<name>A0ABV3AL23_9ACTN</name>
<comment type="function">
    <text evidence="11">Acts as a transcriptional regulator. Probably redox-responsive. The apo- but not holo-form probably binds DNA.</text>
</comment>
<evidence type="ECO:0000259" key="12">
    <source>
        <dbReference type="PROSITE" id="PS51674"/>
    </source>
</evidence>
<dbReference type="PROSITE" id="PS51674">
    <property type="entry name" value="4FE4S_WBL"/>
    <property type="match status" value="1"/>
</dbReference>
<sequence length="100" mass="11468">MEARTRLRPMAEVWDWQRHAACRGLDSEVFYAPLGVRGEARRRRDQLARAVCDGCPVRAVCADFALRHGERHGVWGGMSEQERRALLDAAPWLHRTDRTA</sequence>
<comment type="PTM">
    <text evidence="11">Upon Fe-S cluster removal intramolecular disulfide bonds are formed.</text>
</comment>
<gene>
    <name evidence="11" type="primary">whiB</name>
    <name evidence="13" type="ORF">AB0H04_37510</name>
</gene>
<evidence type="ECO:0000256" key="2">
    <source>
        <dbReference type="ARBA" id="ARBA00006597"/>
    </source>
</evidence>
<evidence type="ECO:0000256" key="9">
    <source>
        <dbReference type="ARBA" id="ARBA00023157"/>
    </source>
</evidence>
<keyword evidence="10 11" id="KW-0804">Transcription</keyword>
<feature type="binding site" evidence="11">
    <location>
        <position position="61"/>
    </location>
    <ligand>
        <name>[4Fe-4S] cluster</name>
        <dbReference type="ChEBI" id="CHEBI:49883"/>
    </ligand>
</feature>
<dbReference type="PANTHER" id="PTHR38839">
    <property type="entry name" value="TRANSCRIPTIONAL REGULATOR WHID-RELATED"/>
    <property type="match status" value="1"/>
</dbReference>
<evidence type="ECO:0000256" key="8">
    <source>
        <dbReference type="ARBA" id="ARBA00023125"/>
    </source>
</evidence>
<comment type="PTM">
    <text evidence="11">The Fe-S cluster can be nitrosylated by nitric oxide (NO).</text>
</comment>
<evidence type="ECO:0000256" key="6">
    <source>
        <dbReference type="ARBA" id="ARBA00023014"/>
    </source>
</evidence>
<dbReference type="InterPro" id="IPR034768">
    <property type="entry name" value="4FE4S_WBL"/>
</dbReference>
<comment type="caution">
    <text evidence="13">The sequence shown here is derived from an EMBL/GenBank/DDBJ whole genome shotgun (WGS) entry which is preliminary data.</text>
</comment>
<evidence type="ECO:0000256" key="4">
    <source>
        <dbReference type="ARBA" id="ARBA00022723"/>
    </source>
</evidence>
<evidence type="ECO:0000256" key="10">
    <source>
        <dbReference type="ARBA" id="ARBA00023163"/>
    </source>
</evidence>
<feature type="binding site" evidence="11">
    <location>
        <position position="22"/>
    </location>
    <ligand>
        <name>[4Fe-4S] cluster</name>
        <dbReference type="ChEBI" id="CHEBI:49883"/>
    </ligand>
</feature>
<feature type="binding site" evidence="11">
    <location>
        <position position="55"/>
    </location>
    <ligand>
        <name>[4Fe-4S] cluster</name>
        <dbReference type="ChEBI" id="CHEBI:49883"/>
    </ligand>
</feature>
<keyword evidence="5 11" id="KW-0408">Iron</keyword>
<keyword evidence="4 11" id="KW-0479">Metal-binding</keyword>
<dbReference type="InterPro" id="IPR003482">
    <property type="entry name" value="Whib"/>
</dbReference>
<organism evidence="13 14">
    <name type="scientific">Streptomyces flaveolus</name>
    <dbReference type="NCBI Taxonomy" id="67297"/>
    <lineage>
        <taxon>Bacteria</taxon>
        <taxon>Bacillati</taxon>
        <taxon>Actinomycetota</taxon>
        <taxon>Actinomycetes</taxon>
        <taxon>Kitasatosporales</taxon>
        <taxon>Streptomycetaceae</taxon>
        <taxon>Streptomyces</taxon>
    </lineage>
</organism>
<comment type="similarity">
    <text evidence="2 11">Belongs to the WhiB family.</text>
</comment>
<dbReference type="RefSeq" id="WP_359260565.1">
    <property type="nucleotide sequence ID" value="NZ_JBFAEG010000036.1"/>
</dbReference>
<comment type="cofactor">
    <cofactor evidence="11">
        <name>[4Fe-4S] cluster</name>
        <dbReference type="ChEBI" id="CHEBI:49883"/>
    </cofactor>
    <text evidence="11">Binds 1 [4Fe-4S] cluster per subunit. Following nitrosylation of the [4Fe-4S] cluster binds 1 [4Fe-8(NO)] cluster per subunit.</text>
</comment>
<keyword evidence="8 11" id="KW-0238">DNA-binding</keyword>
<comment type="subcellular location">
    <subcellularLocation>
        <location evidence="1 11">Cytoplasm</location>
    </subcellularLocation>
</comment>
<keyword evidence="11" id="KW-0963">Cytoplasm</keyword>
<proteinExistence type="inferred from homology"/>
<evidence type="ECO:0000313" key="13">
    <source>
        <dbReference type="EMBL" id="MEU5712470.1"/>
    </source>
</evidence>
<dbReference type="Proteomes" id="UP001551011">
    <property type="component" value="Unassembled WGS sequence"/>
</dbReference>
<evidence type="ECO:0000256" key="3">
    <source>
        <dbReference type="ARBA" id="ARBA00022485"/>
    </source>
</evidence>
<evidence type="ECO:0000256" key="5">
    <source>
        <dbReference type="ARBA" id="ARBA00023004"/>
    </source>
</evidence>
<feature type="domain" description="4Fe-4S Wbl-type" evidence="12">
    <location>
        <begin position="21"/>
        <end position="85"/>
    </location>
</feature>